<dbReference type="GO" id="GO:0006412">
    <property type="term" value="P:translation"/>
    <property type="evidence" value="ECO:0007669"/>
    <property type="project" value="InterPro"/>
</dbReference>
<protein>
    <recommendedName>
        <fullName evidence="4">40S ribosomal protein S8</fullName>
    </recommendedName>
</protein>
<keyword evidence="2 4" id="KW-0689">Ribosomal protein</keyword>
<dbReference type="GO" id="GO:0005840">
    <property type="term" value="C:ribosome"/>
    <property type="evidence" value="ECO:0007669"/>
    <property type="project" value="UniProtKB-KW"/>
</dbReference>
<evidence type="ECO:0000256" key="1">
    <source>
        <dbReference type="ARBA" id="ARBA00005257"/>
    </source>
</evidence>
<proteinExistence type="inferred from homology"/>
<evidence type="ECO:0000256" key="3">
    <source>
        <dbReference type="ARBA" id="ARBA00023274"/>
    </source>
</evidence>
<keyword evidence="3 4" id="KW-0687">Ribonucleoprotein</keyword>
<dbReference type="Pfam" id="PF01201">
    <property type="entry name" value="Ribosomal_S8e"/>
    <property type="match status" value="1"/>
</dbReference>
<dbReference type="InterPro" id="IPR022309">
    <property type="entry name" value="Ribosomal_Se8/biogenesis_NSA2"/>
</dbReference>
<comment type="similarity">
    <text evidence="1 4">Belongs to the eukaryotic ribosomal protein eS8 family.</text>
</comment>
<dbReference type="AlphaFoldDB" id="A0A7S2VTU2"/>
<dbReference type="InterPro" id="IPR001047">
    <property type="entry name" value="Ribosomal_eS8"/>
</dbReference>
<organism evidence="5">
    <name type="scientific">Lankesteria abbotti</name>
    <dbReference type="NCBI Taxonomy" id="340204"/>
    <lineage>
        <taxon>Eukaryota</taxon>
        <taxon>Sar</taxon>
        <taxon>Alveolata</taxon>
        <taxon>Apicomplexa</taxon>
        <taxon>Conoidasida</taxon>
        <taxon>Gregarinasina</taxon>
        <taxon>Eugregarinorida</taxon>
        <taxon>Lecudinidae</taxon>
        <taxon>Lankesteria</taxon>
    </lineage>
</organism>
<dbReference type="CDD" id="cd11382">
    <property type="entry name" value="Ribosomal_S8e"/>
    <property type="match status" value="1"/>
</dbReference>
<evidence type="ECO:0000256" key="4">
    <source>
        <dbReference type="RuleBase" id="RU000669"/>
    </source>
</evidence>
<dbReference type="GO" id="GO:1990904">
    <property type="term" value="C:ribonucleoprotein complex"/>
    <property type="evidence" value="ECO:0007669"/>
    <property type="project" value="UniProtKB-KW"/>
</dbReference>
<dbReference type="NCBIfam" id="TIGR00307">
    <property type="entry name" value="eS8"/>
    <property type="match status" value="1"/>
</dbReference>
<dbReference type="PANTHER" id="PTHR10394">
    <property type="entry name" value="40S RIBOSOMAL PROTEIN S8"/>
    <property type="match status" value="1"/>
</dbReference>
<name>A0A7S2VTU2_9APIC</name>
<evidence type="ECO:0000313" key="5">
    <source>
        <dbReference type="EMBL" id="CAD9648972.1"/>
    </source>
</evidence>
<dbReference type="EMBL" id="HBHB01000671">
    <property type="protein sequence ID" value="CAD9648972.1"/>
    <property type="molecule type" value="Transcribed_RNA"/>
</dbReference>
<accession>A0A7S2VTU2</accession>
<dbReference type="GO" id="GO:0003735">
    <property type="term" value="F:structural constituent of ribosome"/>
    <property type="evidence" value="ECO:0007669"/>
    <property type="project" value="InterPro"/>
</dbReference>
<gene>
    <name evidence="5" type="ORF">LABB0372_LOCUS300</name>
</gene>
<reference evidence="5" key="1">
    <citation type="submission" date="2021-01" db="EMBL/GenBank/DDBJ databases">
        <authorList>
            <person name="Corre E."/>
            <person name="Pelletier E."/>
            <person name="Niang G."/>
            <person name="Scheremetjew M."/>
            <person name="Finn R."/>
            <person name="Kale V."/>
            <person name="Holt S."/>
            <person name="Cochrane G."/>
            <person name="Meng A."/>
            <person name="Brown T."/>
            <person name="Cohen L."/>
        </authorList>
    </citation>
    <scope>NUCLEOTIDE SEQUENCE</scope>
    <source>
        <strain evidence="5">Grappler Inlet BC</strain>
    </source>
</reference>
<sequence length="126" mass="14345">MGICRARRFKHRLTGGRMPIHQKKKKHEMGRPPSHTRLGANRVRPVRVRGGSKKYRALRLDNGGFSWASEGITRKTRIVAVVYNATSNELVRTNTLTKNTVVQIDATPFKQWSPQTFSKRDTPSTC</sequence>
<evidence type="ECO:0000256" key="2">
    <source>
        <dbReference type="ARBA" id="ARBA00022980"/>
    </source>
</evidence>
<dbReference type="Gene3D" id="3.10.290.70">
    <property type="match status" value="1"/>
</dbReference>